<name>A0A0A0UZU3_9VIRU</name>
<evidence type="ECO:0000313" key="1">
    <source>
        <dbReference type="EMBL" id="AIW56747.1"/>
    </source>
</evidence>
<reference evidence="1" key="1">
    <citation type="journal article" date="2014" name="Proc. Natl. Acad. Sci. U.S.A.">
        <title>Ribonucleotide reductases reveal novel viral diversity and predict biological and ecological features of unknown marine viruses.</title>
        <authorList>
            <person name="Sakowski E.G."/>
            <person name="Munsell E.V."/>
            <person name="Hyatt M."/>
            <person name="Kress W."/>
            <person name="Williamson S.J."/>
            <person name="Nasko D.J."/>
            <person name="Polson S.W."/>
            <person name="Wommack K.E."/>
        </authorList>
    </citation>
    <scope>NUCLEOTIDE SEQUENCE</scope>
</reference>
<organism evidence="1">
    <name type="scientific">uncultured virus</name>
    <dbReference type="NCBI Taxonomy" id="340016"/>
    <lineage>
        <taxon>Viruses</taxon>
        <taxon>environmental samples</taxon>
    </lineage>
</organism>
<protein>
    <submittedName>
        <fullName evidence="1">Uncharacterized protein</fullName>
    </submittedName>
</protein>
<proteinExistence type="predicted"/>
<accession>A0A0A0UZU3</accession>
<sequence length="93" mass="11454">MNRKQMKVIRKRAKTIIVEWLQSLLPDEEKDKVNEKNIFDMMPKQTHYYFQNQIRLSAWSYKWVIKKLKRNPDLTFTQLNDIIMRNNENKNIL</sequence>
<dbReference type="EMBL" id="KM520332">
    <property type="protein sequence ID" value="AIW56747.1"/>
    <property type="molecule type" value="Genomic_DNA"/>
</dbReference>